<proteinExistence type="inferred from homology"/>
<dbReference type="Pfam" id="PF04424">
    <property type="entry name" value="MINDY_DUB"/>
    <property type="match status" value="1"/>
</dbReference>
<dbReference type="InterPro" id="IPR038593">
    <property type="entry name" value="RNA_pol_Rpb1_7_sf"/>
</dbReference>
<feature type="compositionally biased region" description="Polar residues" evidence="8">
    <location>
        <begin position="1550"/>
        <end position="1562"/>
    </location>
</feature>
<keyword evidence="7" id="KW-0175">Coiled coil</keyword>
<dbReference type="Gene3D" id="1.10.150.390">
    <property type="match status" value="1"/>
</dbReference>
<gene>
    <name evidence="10" type="ORF">CCMP2556_LOCUS22998</name>
</gene>
<dbReference type="Pfam" id="PF04992">
    <property type="entry name" value="RNA_pol_Rpb1_6"/>
    <property type="match status" value="1"/>
</dbReference>
<sequence>MLEEFAAKKESAEAAETCMPTEEGGTEATARSDGDVFQVRRIDFLGEEVPILLQNRNGPCALLAIANGLLLRGAWNLGQRETSISSRDLLGRLGFLCDELNFKAMQEDFTLAQKVRDVISSLPKLLDGLLVNCDFGACGSFEDSSSRGLFELFRLQLFHVWVDLEVHKVVPTWNDLMDLLANSAELRAEDRRAFSEEEEETLTKAALLEEWLEANRAQATQRGILELQKQVKTGDICVLFRNNHFCTVYKPGHNSPCPHCCMLLTDECFSDESSPVWETLVFGEGQFLDAQFCSMESEAEDAKSAWPRLDKRRKNTGIYNCNCGKYFSTLNGYIIRDDGSRVDLRWVNKDLRSQIELQYGWRVERHMVDGDYVIFNRQPSLHKMSMMGHRAKVMPFSTLRFNLAVTSPYNADFDGDEMNLHLAQSHETRAEIKHMMLNPRQVVSPQGNKPVMGVVQDSLLATAKYTKRDTYMEKDLVMNILMWLPVWDGQLPTPAILKPKPLWTGKQILSMLLPKTLSMKRDAAIATKNKKDEPDFAASDCKVLIVNGELLSGIICKKTIGSSSGSLLHLVWLDSGPEWCRNVLSYIQKMVNQWLTHNGFSCGVADIIANDQTLLNVEKTLKQAKNEVRNILADAQRGKLETQPGKTMYQSFEARVNQRLNAAREDAGNIGGSSLDERNNIISMVNAGSKGSPLNIAQIVACVGQQNVEGARIRYGFNDRTLPHFTKDDYGAEARGFVENSYLAGLTPQEVWMHAMGGREGVIDTACKTSETGYIQRRLVKSMETLKVAYDGTARNACNDIIQFLYGEDGMDGLWIEDQTLDIMTYDHKKLESSFQHKYREPDYGLDWLAPEVVRKIQEDVGLQKVLDDEWQRLKETKDQICKEVFPDGDVKQHIPINITRLLDRSRQRIHTEDGSSADDRYTPVEVVERVEKLLQELEVTRAIAEGDTIGREVEDNAKVILNAHLRCALASKKILQKEQLSKQSFDWLLGEVKQKFMKSLAHPGEVIGTLAAQSVGEPATQMTLNTFHFAGVGAKNVTLGVPRLKELINVAKKVKTPSLAVFLSGDLGQDQARAKDVQSMLEHTTLEKVTSFTQIFWDPDPEHTLVEEDKEWVSLYYELPDEDENPERCGPWLLRIQLSNKVMTDKKLTVREVGERILRDFMNDLDCIFTDDNAEELVLRIRLLKEADQVGAAPGPYDPHDDTEDKNFKFLRNVETNILKEMTLKGIVGIKKVFMREDNVNKYDPRTGKFERTKEWVLDTDGVNMEEVMLLEEVDFHRLQSNDIVEILNVLGIEATRKALLFHVRMVISFDGSYVNYRHLGTMCDVMTNRGHLMAITRHGVNRTNMGPLMKCSFEETVEILMDAAIYNETDHMRSVSENIIFGQLVPIGTGSFDLHMDDKTTENDLNPACALDHATVVLPSKFKSRETFGVNSPMPHQIDAESLPAETPMEETHQDLIPTTGGTYANLGTVEVSPGSTPRFQQVGKLDTPLATPGTIGTQQYTPHASDLTPFEYSVASTISPLYSPANKKEEDDKDMDEFDYSPGASVYSRSAPKTGQSMASGRYTPAKTPGSVYAPKTAMYTPSAMSPFSHKSPGYTPMSSQYGAGTPTSRFGATPGPGGYSPSIAPASLAPSGMSEEGASPIIQEHAGPDIALFGAESPSYTPQDGEGPAAPAPSAVFSAVSDVRAEDVAFDEEMDFPADADE</sequence>
<dbReference type="InterPro" id="IPR006592">
    <property type="entry name" value="RNA_pol_N"/>
</dbReference>
<dbReference type="SMART" id="SM00663">
    <property type="entry name" value="RPOLA_N"/>
    <property type="match status" value="1"/>
</dbReference>
<reference evidence="10 11" key="1">
    <citation type="submission" date="2024-02" db="EMBL/GenBank/DDBJ databases">
        <authorList>
            <person name="Chen Y."/>
            <person name="Shah S."/>
            <person name="Dougan E. K."/>
            <person name="Thang M."/>
            <person name="Chan C."/>
        </authorList>
    </citation>
    <scope>NUCLEOTIDE SEQUENCE [LARGE SCALE GENOMIC DNA]</scope>
</reference>
<dbReference type="InterPro" id="IPR007073">
    <property type="entry name" value="RNA_pol_Rpb1_7"/>
</dbReference>
<dbReference type="Gene3D" id="6.10.250.2940">
    <property type="match status" value="1"/>
</dbReference>
<keyword evidence="4" id="KW-0808">Transferase</keyword>
<dbReference type="EC" id="2.7.7.6" evidence="2"/>
<dbReference type="Pfam" id="PF04983">
    <property type="entry name" value="RNA_pol_Rpb1_3"/>
    <property type="match status" value="1"/>
</dbReference>
<accession>A0ABP0LW41</accession>
<dbReference type="Gene3D" id="6.20.50.80">
    <property type="match status" value="1"/>
</dbReference>
<evidence type="ECO:0000256" key="2">
    <source>
        <dbReference type="ARBA" id="ARBA00012418"/>
    </source>
</evidence>
<dbReference type="PANTHER" id="PTHR19376">
    <property type="entry name" value="DNA-DIRECTED RNA POLYMERASE"/>
    <property type="match status" value="1"/>
</dbReference>
<dbReference type="InterPro" id="IPR038120">
    <property type="entry name" value="Rpb1_funnel_sf"/>
</dbReference>
<name>A0ABP0LW41_9DINO</name>
<dbReference type="InterPro" id="IPR007081">
    <property type="entry name" value="RNA_pol_Rpb1_5"/>
</dbReference>
<evidence type="ECO:0000313" key="11">
    <source>
        <dbReference type="Proteomes" id="UP001642484"/>
    </source>
</evidence>
<dbReference type="InterPro" id="IPR007066">
    <property type="entry name" value="RNA_pol_Rpb1_3"/>
</dbReference>
<dbReference type="InterPro" id="IPR007083">
    <property type="entry name" value="RNA_pol_Rpb1_4"/>
</dbReference>
<keyword evidence="5" id="KW-0548">Nucleotidyltransferase</keyword>
<dbReference type="CDD" id="cd02584">
    <property type="entry name" value="RNAP_II_Rpb1_C"/>
    <property type="match status" value="1"/>
</dbReference>
<keyword evidence="3" id="KW-0240">DNA-directed RNA polymerase</keyword>
<feature type="region of interest" description="Disordered" evidence="8">
    <location>
        <begin position="1526"/>
        <end position="1570"/>
    </location>
</feature>
<dbReference type="Gene3D" id="2.40.40.20">
    <property type="match status" value="1"/>
</dbReference>
<evidence type="ECO:0000313" key="10">
    <source>
        <dbReference type="EMBL" id="CAK9043456.1"/>
    </source>
</evidence>
<feature type="coiled-coil region" evidence="7">
    <location>
        <begin position="614"/>
        <end position="641"/>
    </location>
</feature>
<dbReference type="Gene3D" id="1.10.274.100">
    <property type="entry name" value="RNA polymerase Rpb1, domain 3"/>
    <property type="match status" value="1"/>
</dbReference>
<dbReference type="Proteomes" id="UP001642484">
    <property type="component" value="Unassembled WGS sequence"/>
</dbReference>
<evidence type="ECO:0000256" key="6">
    <source>
        <dbReference type="ARBA" id="ARBA00023163"/>
    </source>
</evidence>
<evidence type="ECO:0000256" key="5">
    <source>
        <dbReference type="ARBA" id="ARBA00022695"/>
    </source>
</evidence>
<dbReference type="Pfam" id="PF05000">
    <property type="entry name" value="RNA_pol_Rpb1_4"/>
    <property type="match status" value="1"/>
</dbReference>
<evidence type="ECO:0000256" key="4">
    <source>
        <dbReference type="ARBA" id="ARBA00022679"/>
    </source>
</evidence>
<comment type="caution">
    <text evidence="10">The sequence shown here is derived from an EMBL/GenBank/DDBJ whole genome shotgun (WGS) entry which is preliminary data.</text>
</comment>
<feature type="compositionally biased region" description="Polar residues" evidence="8">
    <location>
        <begin position="1602"/>
        <end position="1614"/>
    </location>
</feature>
<evidence type="ECO:0000256" key="7">
    <source>
        <dbReference type="SAM" id="Coils"/>
    </source>
</evidence>
<dbReference type="InterPro" id="IPR042102">
    <property type="entry name" value="RNA_pol_Rpb1_3_sf"/>
</dbReference>
<dbReference type="InterPro" id="IPR000722">
    <property type="entry name" value="RNA_pol_asu"/>
</dbReference>
<dbReference type="EMBL" id="CAXAMN010014447">
    <property type="protein sequence ID" value="CAK9043456.1"/>
    <property type="molecule type" value="Genomic_DNA"/>
</dbReference>
<evidence type="ECO:0000256" key="3">
    <source>
        <dbReference type="ARBA" id="ARBA00022478"/>
    </source>
</evidence>
<evidence type="ECO:0000256" key="8">
    <source>
        <dbReference type="SAM" id="MobiDB-lite"/>
    </source>
</evidence>
<evidence type="ECO:0000259" key="9">
    <source>
        <dbReference type="SMART" id="SM00663"/>
    </source>
</evidence>
<dbReference type="Pfam" id="PF00623">
    <property type="entry name" value="RNA_pol_Rpb1_2"/>
    <property type="match status" value="1"/>
</dbReference>
<dbReference type="Gene3D" id="3.30.1360.140">
    <property type="match status" value="1"/>
</dbReference>
<dbReference type="Gene3D" id="3.30.1490.180">
    <property type="entry name" value="RNA polymerase ii"/>
    <property type="match status" value="1"/>
</dbReference>
<keyword evidence="6" id="KW-0804">Transcription</keyword>
<dbReference type="Gene3D" id="1.10.132.30">
    <property type="match status" value="1"/>
</dbReference>
<protein>
    <recommendedName>
        <fullName evidence="2">DNA-directed RNA polymerase</fullName>
        <ecNumber evidence="2">2.7.7.6</ecNumber>
    </recommendedName>
</protein>
<feature type="region of interest" description="Disordered" evidence="8">
    <location>
        <begin position="1602"/>
        <end position="1678"/>
    </location>
</feature>
<dbReference type="InterPro" id="IPR045867">
    <property type="entry name" value="DNA-dir_RpoC_beta_prime"/>
</dbReference>
<dbReference type="PANTHER" id="PTHR19376:SF37">
    <property type="entry name" value="DNA-DIRECTED RNA POLYMERASE II SUBUNIT RPB1"/>
    <property type="match status" value="1"/>
</dbReference>
<feature type="compositionally biased region" description="Low complexity" evidence="8">
    <location>
        <begin position="1624"/>
        <end position="1635"/>
    </location>
</feature>
<organism evidence="10 11">
    <name type="scientific">Durusdinium trenchii</name>
    <dbReference type="NCBI Taxonomy" id="1381693"/>
    <lineage>
        <taxon>Eukaryota</taxon>
        <taxon>Sar</taxon>
        <taxon>Alveolata</taxon>
        <taxon>Dinophyceae</taxon>
        <taxon>Suessiales</taxon>
        <taxon>Symbiodiniaceae</taxon>
        <taxon>Durusdinium</taxon>
    </lineage>
</organism>
<keyword evidence="11" id="KW-1185">Reference proteome</keyword>
<dbReference type="SUPFAM" id="SSF64484">
    <property type="entry name" value="beta and beta-prime subunits of DNA dependent RNA-polymerase"/>
    <property type="match status" value="1"/>
</dbReference>
<dbReference type="InterPro" id="IPR033979">
    <property type="entry name" value="MINDY_domain"/>
</dbReference>
<dbReference type="Pfam" id="PF04998">
    <property type="entry name" value="RNA_pol_Rpb1_5"/>
    <property type="match status" value="1"/>
</dbReference>
<dbReference type="Pfam" id="PF04990">
    <property type="entry name" value="RNA_pol_Rpb1_7"/>
    <property type="match status" value="1"/>
</dbReference>
<feature type="region of interest" description="Disordered" evidence="8">
    <location>
        <begin position="7"/>
        <end position="30"/>
    </location>
</feature>
<comment type="similarity">
    <text evidence="1">Belongs to the RNA polymerase beta' chain family.</text>
</comment>
<dbReference type="InterPro" id="IPR007075">
    <property type="entry name" value="RNA_pol_Rpb1_6"/>
</dbReference>
<feature type="domain" description="RNA polymerase N-terminal" evidence="9">
    <location>
        <begin position="210"/>
        <end position="466"/>
    </location>
</feature>
<evidence type="ECO:0000256" key="1">
    <source>
        <dbReference type="ARBA" id="ARBA00006460"/>
    </source>
</evidence>